<feature type="chain" id="PRO_5042030576" description="Cytochrome P450" evidence="11">
    <location>
        <begin position="17"/>
        <end position="520"/>
    </location>
</feature>
<keyword evidence="11" id="KW-0732">Signal</keyword>
<reference evidence="12" key="1">
    <citation type="submission" date="2022-07" db="EMBL/GenBank/DDBJ databases">
        <title>Genome Sequence of Leucocoprinus birnbaumii.</title>
        <authorList>
            <person name="Buettner E."/>
        </authorList>
    </citation>
    <scope>NUCLEOTIDE SEQUENCE</scope>
    <source>
        <strain evidence="12">VT141</strain>
    </source>
</reference>
<evidence type="ECO:0000256" key="6">
    <source>
        <dbReference type="ARBA" id="ARBA00023002"/>
    </source>
</evidence>
<dbReference type="Pfam" id="PF00067">
    <property type="entry name" value="p450"/>
    <property type="match status" value="1"/>
</dbReference>
<evidence type="ECO:0000313" key="12">
    <source>
        <dbReference type="EMBL" id="KAJ3561496.1"/>
    </source>
</evidence>
<evidence type="ECO:0000313" key="13">
    <source>
        <dbReference type="Proteomes" id="UP001213000"/>
    </source>
</evidence>
<keyword evidence="8 10" id="KW-0503">Monooxygenase</keyword>
<keyword evidence="4 9" id="KW-0349">Heme</keyword>
<dbReference type="GO" id="GO:0016705">
    <property type="term" value="F:oxidoreductase activity, acting on paired donors, with incorporation or reduction of molecular oxygen"/>
    <property type="evidence" value="ECO:0007669"/>
    <property type="project" value="InterPro"/>
</dbReference>
<dbReference type="AlphaFoldDB" id="A0AAD5VJ35"/>
<evidence type="ECO:0000256" key="8">
    <source>
        <dbReference type="ARBA" id="ARBA00023033"/>
    </source>
</evidence>
<dbReference type="Gene3D" id="1.10.630.10">
    <property type="entry name" value="Cytochrome P450"/>
    <property type="match status" value="1"/>
</dbReference>
<keyword evidence="13" id="KW-1185">Reference proteome</keyword>
<comment type="cofactor">
    <cofactor evidence="1 9">
        <name>heme</name>
        <dbReference type="ChEBI" id="CHEBI:30413"/>
    </cofactor>
</comment>
<proteinExistence type="inferred from homology"/>
<comment type="similarity">
    <text evidence="3 10">Belongs to the cytochrome P450 family.</text>
</comment>
<sequence>MSLQLLLLLLTSPLFAWYLRRYFVNRKANPRGLPHPPGPKGYPIIGALFDQPLQDAWITYDKWIKKYGKSDMVYFEVFGQPFLVLGSLRRTNDLFDKRSSKYSDRPHSPMAVDHMKFDYALATVPYGHLWRRHRRAFHQHFSTSQVQKYNGAQTKEARMFLRRLLDAPDDFAHHIHHFIAALIMSVSYGMTVQETNDPYIFRAQQANKGFTDAGVAGRYLVNNFPAMKYIPSWFPGAGWKKTGEYFAELNQLVSRKPFEFVKERMADGTAIPSVASALINDLPAEGSPNREEEERVARNVAAVSYLAGEDTLASTFLSFVLVMCLYPEVQKKAQAELDRVLNGRLPEYNDRPSLPYINAFIHELNRWHQVLPSAIPHLTSESDEYDGYFIPKGTIVIGNSWSILQDPTVYKDPERFIPERFMKDGELDPNVQDPSVAVFGFGRRICPGRFMGDSTIFIVVASVLSAFDISPPLDKDGRPIVPEVRFGGDLSAHPLPFQASIQPRSRKVAEMIHNLELSEL</sequence>
<dbReference type="InterPro" id="IPR036396">
    <property type="entry name" value="Cyt_P450_sf"/>
</dbReference>
<dbReference type="SUPFAM" id="SSF48264">
    <property type="entry name" value="Cytochrome P450"/>
    <property type="match status" value="1"/>
</dbReference>
<evidence type="ECO:0000256" key="10">
    <source>
        <dbReference type="RuleBase" id="RU000461"/>
    </source>
</evidence>
<keyword evidence="7 9" id="KW-0408">Iron</keyword>
<name>A0AAD5VJ35_9AGAR</name>
<evidence type="ECO:0000256" key="1">
    <source>
        <dbReference type="ARBA" id="ARBA00001971"/>
    </source>
</evidence>
<dbReference type="Proteomes" id="UP001213000">
    <property type="component" value="Unassembled WGS sequence"/>
</dbReference>
<keyword evidence="6 10" id="KW-0560">Oxidoreductase</keyword>
<evidence type="ECO:0000256" key="5">
    <source>
        <dbReference type="ARBA" id="ARBA00022723"/>
    </source>
</evidence>
<organism evidence="12 13">
    <name type="scientific">Leucocoprinus birnbaumii</name>
    <dbReference type="NCBI Taxonomy" id="56174"/>
    <lineage>
        <taxon>Eukaryota</taxon>
        <taxon>Fungi</taxon>
        <taxon>Dikarya</taxon>
        <taxon>Basidiomycota</taxon>
        <taxon>Agaricomycotina</taxon>
        <taxon>Agaricomycetes</taxon>
        <taxon>Agaricomycetidae</taxon>
        <taxon>Agaricales</taxon>
        <taxon>Agaricineae</taxon>
        <taxon>Agaricaceae</taxon>
        <taxon>Leucocoprinus</taxon>
    </lineage>
</organism>
<keyword evidence="5 9" id="KW-0479">Metal-binding</keyword>
<dbReference type="InterPro" id="IPR001128">
    <property type="entry name" value="Cyt_P450"/>
</dbReference>
<evidence type="ECO:0000256" key="9">
    <source>
        <dbReference type="PIRSR" id="PIRSR602401-1"/>
    </source>
</evidence>
<evidence type="ECO:0000256" key="3">
    <source>
        <dbReference type="ARBA" id="ARBA00010617"/>
    </source>
</evidence>
<gene>
    <name evidence="12" type="ORF">NP233_g10160</name>
</gene>
<comment type="pathway">
    <text evidence="2">Secondary metabolite biosynthesis.</text>
</comment>
<dbReference type="PROSITE" id="PS00086">
    <property type="entry name" value="CYTOCHROME_P450"/>
    <property type="match status" value="1"/>
</dbReference>
<dbReference type="PRINTS" id="PR00463">
    <property type="entry name" value="EP450I"/>
</dbReference>
<dbReference type="InterPro" id="IPR050364">
    <property type="entry name" value="Cytochrome_P450_fung"/>
</dbReference>
<feature type="binding site" description="axial binding residue" evidence="9">
    <location>
        <position position="446"/>
    </location>
    <ligand>
        <name>heme</name>
        <dbReference type="ChEBI" id="CHEBI:30413"/>
    </ligand>
    <ligandPart>
        <name>Fe</name>
        <dbReference type="ChEBI" id="CHEBI:18248"/>
    </ligandPart>
</feature>
<protein>
    <recommendedName>
        <fullName evidence="14">Cytochrome P450</fullName>
    </recommendedName>
</protein>
<dbReference type="PANTHER" id="PTHR46300:SF7">
    <property type="entry name" value="P450, PUTATIVE (EUROFUNG)-RELATED"/>
    <property type="match status" value="1"/>
</dbReference>
<evidence type="ECO:0008006" key="14">
    <source>
        <dbReference type="Google" id="ProtNLM"/>
    </source>
</evidence>
<dbReference type="EMBL" id="JANIEX010000995">
    <property type="protein sequence ID" value="KAJ3561496.1"/>
    <property type="molecule type" value="Genomic_DNA"/>
</dbReference>
<evidence type="ECO:0000256" key="2">
    <source>
        <dbReference type="ARBA" id="ARBA00005179"/>
    </source>
</evidence>
<dbReference type="InterPro" id="IPR002401">
    <property type="entry name" value="Cyt_P450_E_grp-I"/>
</dbReference>
<accession>A0AAD5VJ35</accession>
<comment type="caution">
    <text evidence="12">The sequence shown here is derived from an EMBL/GenBank/DDBJ whole genome shotgun (WGS) entry which is preliminary data.</text>
</comment>
<evidence type="ECO:0000256" key="4">
    <source>
        <dbReference type="ARBA" id="ARBA00022617"/>
    </source>
</evidence>
<dbReference type="GO" id="GO:0020037">
    <property type="term" value="F:heme binding"/>
    <property type="evidence" value="ECO:0007669"/>
    <property type="project" value="InterPro"/>
</dbReference>
<dbReference type="CDD" id="cd11065">
    <property type="entry name" value="CYP64-like"/>
    <property type="match status" value="1"/>
</dbReference>
<dbReference type="InterPro" id="IPR017972">
    <property type="entry name" value="Cyt_P450_CS"/>
</dbReference>
<feature type="signal peptide" evidence="11">
    <location>
        <begin position="1"/>
        <end position="16"/>
    </location>
</feature>
<dbReference type="GO" id="GO:0005506">
    <property type="term" value="F:iron ion binding"/>
    <property type="evidence" value="ECO:0007669"/>
    <property type="project" value="InterPro"/>
</dbReference>
<dbReference type="PANTHER" id="PTHR46300">
    <property type="entry name" value="P450, PUTATIVE (EUROFUNG)-RELATED-RELATED"/>
    <property type="match status" value="1"/>
</dbReference>
<dbReference type="GO" id="GO:0004497">
    <property type="term" value="F:monooxygenase activity"/>
    <property type="evidence" value="ECO:0007669"/>
    <property type="project" value="UniProtKB-KW"/>
</dbReference>
<evidence type="ECO:0000256" key="7">
    <source>
        <dbReference type="ARBA" id="ARBA00023004"/>
    </source>
</evidence>
<evidence type="ECO:0000256" key="11">
    <source>
        <dbReference type="SAM" id="SignalP"/>
    </source>
</evidence>